<dbReference type="OrthoDB" id="6071018at2759"/>
<sequence>METRRKRNPSQSESGPKSKRPKRRNEISLSENKDNLGEEIKHETSKATEAEIKDKLDHTKTSADKPQEPSKDSDDLTSSKTSTNKRSLNLKTVYSERLGNREEESVYSERLGNRDEESVYSERLGNRDEESVYSERLGNRDEESLVAAQSMTSLANGSNAEVSSATERSPGCLSQETEACVQEKERDSPKILYREDPTGQDLSGESVPSQQEIPEPPHAPTEIGRKWSSEGLPIEVVQSEPHWKSHPPSCNSYPSNALPPASSLLKVPRMYDSNMNVQHNGGSYPNAGAGAMPTFPNTLGQPIQTIPTPTRMGVHYETPPMPMTDPHLSYQGQMMNHPEYYIMPDNGAAILPSGPGNPVHIFNNFPPGDPHSYPAANVEIPESVGQYQEPTNPRRTRSSKVKSPHDYFNVVKNYVYGPREEYIVAAQDMYGKPEDKDNFYMAISPEINPAEVRSIDHKGLVSKYIDYLLIENEHITEMSKSVSIPIENCVMDDPYLMDIVRVKIPFPTPKYLQWLSAYYPSIQVDWPAIRKELATFNGVGGRKPKRTYFMDRRPCHILLGESFYFFQREKDKQVK</sequence>
<evidence type="ECO:0000256" key="1">
    <source>
        <dbReference type="SAM" id="MobiDB-lite"/>
    </source>
</evidence>
<dbReference type="OMA" id="PTSHYEN"/>
<feature type="compositionally biased region" description="Polar residues" evidence="1">
    <location>
        <begin position="147"/>
        <end position="177"/>
    </location>
</feature>
<reference evidence="2" key="1">
    <citation type="submission" date="2022-08" db="UniProtKB">
        <authorList>
            <consortium name="EnsemblMetazoa"/>
        </authorList>
    </citation>
    <scope>IDENTIFICATION</scope>
    <source>
        <strain evidence="2">05x7-T-G4-1.051#20</strain>
    </source>
</reference>
<dbReference type="Proteomes" id="UP000005408">
    <property type="component" value="Unassembled WGS sequence"/>
</dbReference>
<feature type="compositionally biased region" description="Low complexity" evidence="1">
    <location>
        <begin position="76"/>
        <end position="85"/>
    </location>
</feature>
<feature type="compositionally biased region" description="Basic and acidic residues" evidence="1">
    <location>
        <begin position="31"/>
        <end position="74"/>
    </location>
</feature>
<proteinExistence type="predicted"/>
<organism evidence="2 3">
    <name type="scientific">Magallana gigas</name>
    <name type="common">Pacific oyster</name>
    <name type="synonym">Crassostrea gigas</name>
    <dbReference type="NCBI Taxonomy" id="29159"/>
    <lineage>
        <taxon>Eukaryota</taxon>
        <taxon>Metazoa</taxon>
        <taxon>Spiralia</taxon>
        <taxon>Lophotrochozoa</taxon>
        <taxon>Mollusca</taxon>
        <taxon>Bivalvia</taxon>
        <taxon>Autobranchia</taxon>
        <taxon>Pteriomorphia</taxon>
        <taxon>Ostreida</taxon>
        <taxon>Ostreoidea</taxon>
        <taxon>Ostreidae</taxon>
        <taxon>Magallana</taxon>
    </lineage>
</organism>
<evidence type="ECO:0000313" key="2">
    <source>
        <dbReference type="EnsemblMetazoa" id="G20325.2:cds"/>
    </source>
</evidence>
<dbReference type="EnsemblMetazoa" id="G20325.2">
    <property type="protein sequence ID" value="G20325.2:cds"/>
    <property type="gene ID" value="G20325"/>
</dbReference>
<feature type="region of interest" description="Disordered" evidence="1">
    <location>
        <begin position="1"/>
        <end position="225"/>
    </location>
</feature>
<protein>
    <submittedName>
        <fullName evidence="2">Uncharacterized protein</fullName>
    </submittedName>
</protein>
<evidence type="ECO:0000313" key="3">
    <source>
        <dbReference type="Proteomes" id="UP000005408"/>
    </source>
</evidence>
<keyword evidence="3" id="KW-1185">Reference proteome</keyword>
<dbReference type="AlphaFoldDB" id="A0A8W8JTY7"/>
<name>A0A8W8JTY7_MAGGI</name>
<feature type="compositionally biased region" description="Basic and acidic residues" evidence="1">
    <location>
        <begin position="181"/>
        <end position="197"/>
    </location>
</feature>
<feature type="compositionally biased region" description="Polar residues" evidence="1">
    <location>
        <begin position="200"/>
        <end position="212"/>
    </location>
</feature>
<accession>A0A8W8JTY7</accession>